<evidence type="ECO:0000313" key="1">
    <source>
        <dbReference type="EMBL" id="KAL0355374.1"/>
    </source>
</evidence>
<proteinExistence type="predicted"/>
<sequence>MPMSSKTGSAGKTAGQTQLGEKSFLRETLDHLRCWSLPFLTPKLKYSPTNDTNDAYLKFDHTIMVEGSSRKF</sequence>
<comment type="caution">
    <text evidence="1">The sequence shown here is derived from an EMBL/GenBank/DDBJ whole genome shotgun (WGS) entry which is preliminary data.</text>
</comment>
<reference evidence="1" key="2">
    <citation type="journal article" date="2024" name="Plant">
        <title>Genomic evolution and insights into agronomic trait innovations of Sesamum species.</title>
        <authorList>
            <person name="Miao H."/>
            <person name="Wang L."/>
            <person name="Qu L."/>
            <person name="Liu H."/>
            <person name="Sun Y."/>
            <person name="Le M."/>
            <person name="Wang Q."/>
            <person name="Wei S."/>
            <person name="Zheng Y."/>
            <person name="Lin W."/>
            <person name="Duan Y."/>
            <person name="Cao H."/>
            <person name="Xiong S."/>
            <person name="Wang X."/>
            <person name="Wei L."/>
            <person name="Li C."/>
            <person name="Ma Q."/>
            <person name="Ju M."/>
            <person name="Zhao R."/>
            <person name="Li G."/>
            <person name="Mu C."/>
            <person name="Tian Q."/>
            <person name="Mei H."/>
            <person name="Zhang T."/>
            <person name="Gao T."/>
            <person name="Zhang H."/>
        </authorList>
    </citation>
    <scope>NUCLEOTIDE SEQUENCE</scope>
    <source>
        <strain evidence="1">G02</strain>
    </source>
</reference>
<dbReference type="AlphaFoldDB" id="A0AAW2PKH1"/>
<organism evidence="1">
    <name type="scientific">Sesamum radiatum</name>
    <name type="common">Black benniseed</name>
    <dbReference type="NCBI Taxonomy" id="300843"/>
    <lineage>
        <taxon>Eukaryota</taxon>
        <taxon>Viridiplantae</taxon>
        <taxon>Streptophyta</taxon>
        <taxon>Embryophyta</taxon>
        <taxon>Tracheophyta</taxon>
        <taxon>Spermatophyta</taxon>
        <taxon>Magnoliopsida</taxon>
        <taxon>eudicotyledons</taxon>
        <taxon>Gunneridae</taxon>
        <taxon>Pentapetalae</taxon>
        <taxon>asterids</taxon>
        <taxon>lamiids</taxon>
        <taxon>Lamiales</taxon>
        <taxon>Pedaliaceae</taxon>
        <taxon>Sesamum</taxon>
    </lineage>
</organism>
<reference evidence="1" key="1">
    <citation type="submission" date="2020-06" db="EMBL/GenBank/DDBJ databases">
        <authorList>
            <person name="Li T."/>
            <person name="Hu X."/>
            <person name="Zhang T."/>
            <person name="Song X."/>
            <person name="Zhang H."/>
            <person name="Dai N."/>
            <person name="Sheng W."/>
            <person name="Hou X."/>
            <person name="Wei L."/>
        </authorList>
    </citation>
    <scope>NUCLEOTIDE SEQUENCE</scope>
    <source>
        <strain evidence="1">G02</strain>
        <tissue evidence="1">Leaf</tissue>
    </source>
</reference>
<dbReference type="EMBL" id="JACGWJ010000017">
    <property type="protein sequence ID" value="KAL0355374.1"/>
    <property type="molecule type" value="Genomic_DNA"/>
</dbReference>
<accession>A0AAW2PKH1</accession>
<gene>
    <name evidence="1" type="ORF">Sradi_3984300</name>
</gene>
<name>A0AAW2PKH1_SESRA</name>
<protein>
    <submittedName>
        <fullName evidence="1">Uncharacterized protein</fullName>
    </submittedName>
</protein>